<proteinExistence type="evidence at transcript level"/>
<dbReference type="InterPro" id="IPR051863">
    <property type="entry name" value="HIPP"/>
</dbReference>
<accession>Q9LTE0</accession>
<reference evidence="5" key="5">
    <citation type="submission" date="2016-05" db="EMBL/GenBank/DDBJ databases">
        <authorList>
            <person name="Krishnakumar V."/>
            <person name="Cheng C.-Y."/>
            <person name="Chan A.P."/>
            <person name="Schobel S."/>
            <person name="Kim M."/>
            <person name="Ferlanti E.S."/>
            <person name="Belyaeva I."/>
            <person name="Rosen B.D."/>
            <person name="Micklem G."/>
            <person name="Miller J.R."/>
            <person name="Vaughn M."/>
            <person name="Town C.D."/>
        </authorList>
    </citation>
    <scope>NUCLEOTIDE SEQUENCE</scope>
</reference>
<organism evidence="6">
    <name type="scientific">Arabidopsis thaliana</name>
    <name type="common">Mouse-ear cress</name>
    <dbReference type="NCBI Taxonomy" id="3702"/>
    <lineage>
        <taxon>Eukaryota</taxon>
        <taxon>Viridiplantae</taxon>
        <taxon>Streptophyta</taxon>
        <taxon>Embryophyta</taxon>
        <taxon>Tracheophyta</taxon>
        <taxon>Spermatophyta</taxon>
        <taxon>Magnoliopsida</taxon>
        <taxon>eudicotyledons</taxon>
        <taxon>Gunneridae</taxon>
        <taxon>Pentapetalae</taxon>
        <taxon>rosids</taxon>
        <taxon>malvids</taxon>
        <taxon>Brassicales</taxon>
        <taxon>Brassicaceae</taxon>
        <taxon>Camelineae</taxon>
        <taxon>Arabidopsis</taxon>
    </lineage>
</organism>
<dbReference type="PANTHER" id="PTHR45811:SF80">
    <property type="entry name" value="COPPER TRANSPORT PROTEIN FAMILY-RELATED"/>
    <property type="match status" value="1"/>
</dbReference>
<dbReference type="EMBL" id="DQ056717">
    <property type="protein sequence ID" value="AAY78863.1"/>
    <property type="molecule type" value="mRNA"/>
</dbReference>
<keyword evidence="1" id="KW-0479">Metal-binding</keyword>
<protein>
    <submittedName>
        <fullName evidence="5">Copper transport protein family</fullName>
    </submittedName>
    <submittedName>
        <fullName evidence="4">Heavy-metal-associated protein-related</fullName>
    </submittedName>
</protein>
<dbReference type="Proteomes" id="UP000006548">
    <property type="component" value="Chromosome 5"/>
</dbReference>
<evidence type="ECO:0000313" key="4">
    <source>
        <dbReference type="EMBL" id="AAY78863.1"/>
    </source>
</evidence>
<reference evidence="7" key="6">
    <citation type="journal article" date="2017" name="Plant J.">
        <title>Araport11: a complete reannotation of the Arabidopsis thaliana reference genome.</title>
        <authorList>
            <person name="Cheng C.Y."/>
            <person name="Krishnakumar V."/>
            <person name="Chan A.P."/>
            <person name="Thibaud-Nissen F."/>
            <person name="Schobel S."/>
            <person name="Town C.D."/>
        </authorList>
    </citation>
    <scope>GENOME REANNOTATION</scope>
    <source>
        <strain evidence="7">cv. Columbia</strain>
    </source>
</reference>
<reference evidence="4" key="3">
    <citation type="submission" date="2005-05" db="EMBL/GenBank/DDBJ databases">
        <authorList>
            <person name="Underwood B.A."/>
            <person name="Xiao Y."/>
            <person name="Moskal W."/>
            <person name="Monaghan E."/>
            <person name="Wang W."/>
            <person name="Redman J."/>
            <person name="Wu H.C."/>
            <person name="Utterback T."/>
            <person name="Town C.D."/>
        </authorList>
    </citation>
    <scope>NUCLEOTIDE SEQUENCE</scope>
</reference>
<dbReference type="PANTHER" id="PTHR45811">
    <property type="entry name" value="COPPER TRANSPORT PROTEIN FAMILY-RELATED"/>
    <property type="match status" value="1"/>
</dbReference>
<evidence type="ECO:0000256" key="2">
    <source>
        <dbReference type="SAM" id="MobiDB-lite"/>
    </source>
</evidence>
<gene>
    <name evidence="3 4" type="ordered locus">At5g52770</name>
    <name evidence="5" type="ORF">F6N7.26</name>
    <name evidence="5" type="ORF">F6N7_26</name>
</gene>
<name>Q9LTE0_ARATH</name>
<dbReference type="AlphaFoldDB" id="Q9LTE0"/>
<dbReference type="Gene3D" id="3.30.70.100">
    <property type="match status" value="1"/>
</dbReference>
<reference evidence="5 7" key="2">
    <citation type="journal article" date="2000" name="Nature">
        <title>Sequence and analysis of chromosome 5 of the plant Arabidopsis thaliana.</title>
        <authorList>
            <consortium name="Kazusa DNA Research Institute"/>
            <consortium name="Cold Spring Harbor and Washington University in St Louis Sequencing Consortium"/>
            <consortium name="European Union Arabidopsis Genome Sequencing Consortium"/>
            <person name="Tabata S."/>
            <person name="Kaneko T."/>
            <person name="Nakamura Y."/>
            <person name="Kotani H."/>
            <person name="Kato T."/>
            <person name="Asamizu E."/>
            <person name="Miyajima N."/>
            <person name="Sasamoto S."/>
            <person name="Kimura T."/>
            <person name="Hosouchi T."/>
            <person name="Kawashima K."/>
            <person name="Kohara M."/>
            <person name="Matsumoto M."/>
            <person name="Matsuno A."/>
            <person name="Muraki A."/>
            <person name="Nakayama S."/>
            <person name="Nakazaki N."/>
            <person name="Naruo K."/>
            <person name="Okumura S."/>
            <person name="Shinpo S."/>
            <person name="Takeuchi C."/>
            <person name="Wada T."/>
            <person name="Watanabe A."/>
            <person name="Yamada M."/>
            <person name="Yasuda M."/>
            <person name="Sato S."/>
            <person name="de la Bastide M."/>
            <person name="Huang E."/>
            <person name="Spiegel L."/>
            <person name="Gnoj L."/>
            <person name="O'Shaughnessy A."/>
            <person name="Preston R."/>
            <person name="Habermann K."/>
            <person name="Murray J."/>
            <person name="Johnson D."/>
            <person name="Rohlfing T."/>
            <person name="Nelson J."/>
            <person name="Stoneking T."/>
            <person name="Pepin K."/>
            <person name="Spieth J."/>
            <person name="Sekhon M."/>
            <person name="Armstrong J."/>
            <person name="Becker M."/>
            <person name="Belter E."/>
            <person name="Cordum H."/>
            <person name="Cordes M."/>
            <person name="Courtney L."/>
            <person name="Courtney W."/>
            <person name="Dante M."/>
            <person name="Du H."/>
            <person name="Edwards J."/>
            <person name="Fryman J."/>
            <person name="Haakensen B."/>
            <person name="Lamar E."/>
            <person name="Latreille P."/>
            <person name="Leonard S."/>
            <person name="Meyer R."/>
            <person name="Mulvaney E."/>
            <person name="Ozersky P."/>
            <person name="Riley A."/>
            <person name="Strowmatt C."/>
            <person name="Wagner-McPherson C."/>
            <person name="Wollam A."/>
            <person name="Yoakum M."/>
            <person name="Bell M."/>
            <person name="Dedhia N."/>
            <person name="Parnell L."/>
            <person name="Shah R."/>
            <person name="Rodriguez M."/>
            <person name="See L.H."/>
            <person name="Vil D."/>
            <person name="Baker J."/>
            <person name="Kirchoff K."/>
            <person name="Toth K."/>
            <person name="King L."/>
            <person name="Bahret A."/>
            <person name="Miller B."/>
            <person name="Marra M."/>
            <person name="Martienssen R."/>
            <person name="McCombie W.R."/>
            <person name="Wilson R.K."/>
            <person name="Murphy G."/>
            <person name="Bancroft I."/>
            <person name="Volckaert G."/>
            <person name="Wambutt R."/>
            <person name="Dusterhoft A."/>
            <person name="Stiekema W."/>
            <person name="Pohl T."/>
            <person name="Entian K.D."/>
            <person name="Terryn N."/>
            <person name="Hartley N."/>
            <person name="Bent E."/>
            <person name="Johnson S."/>
            <person name="Langham S.A."/>
            <person name="McCullagh B."/>
            <person name="Robben J."/>
            <person name="Grymonprez B."/>
            <person name="Zimmermann W."/>
            <person name="Ramsperger U."/>
            <person name="Wedler H."/>
            <person name="Balke K."/>
            <person name="Wedler E."/>
            <person name="Peters S."/>
            <person name="van Staveren M."/>
            <person name="Dirkse W."/>
            <person name="Mooijman P."/>
            <person name="Lankhorst R.K."/>
            <person name="Weitzenegger T."/>
            <person name="Bothe G."/>
            <person name="Rose M."/>
            <person name="Hauf J."/>
            <person name="Berneiser S."/>
            <person name="Hempel S."/>
            <person name="Feldpausch M."/>
            <person name="Lamberth S."/>
            <person name="Villarroel R."/>
            <person name="Gielen J."/>
            <person name="Ardiles W."/>
            <person name="Bents O."/>
            <person name="Lemcke K."/>
            <person name="Kolesov G."/>
            <person name="Mayer K."/>
            <person name="Rudd S."/>
            <person name="Schoof H."/>
            <person name="Schueller C."/>
            <person name="Zaccaria P."/>
            <person name="Mewes H.W."/>
            <person name="Bevan M."/>
            <person name="Fransz P."/>
        </authorList>
    </citation>
    <scope>NUCLEOTIDE SEQUENCE [LARGE SCALE GENOMIC DNA]</scope>
    <source>
        <strain evidence="7">cv. Columbia</strain>
    </source>
</reference>
<dbReference type="HOGENOM" id="CLU_2161890_0_0_1"/>
<feature type="compositionally biased region" description="Basic and acidic residues" evidence="2">
    <location>
        <begin position="71"/>
        <end position="89"/>
    </location>
</feature>
<dbReference type="EMBL" id="CP002688">
    <property type="protein sequence ID" value="AED96258.1"/>
    <property type="molecule type" value="Genomic_DNA"/>
</dbReference>
<evidence type="ECO:0000313" key="6">
    <source>
        <dbReference type="EMBL" id="BAA98095.1"/>
    </source>
</evidence>
<feature type="region of interest" description="Disordered" evidence="2">
    <location>
        <begin position="70"/>
        <end position="96"/>
    </location>
</feature>
<dbReference type="KEGG" id="ath:AT5G52770"/>
<evidence type="ECO:0000313" key="5">
    <source>
        <dbReference type="EMBL" id="AED96258.1"/>
    </source>
</evidence>
<dbReference type="ExpressionAtlas" id="Q9LTE0">
    <property type="expression patterns" value="baseline and differential"/>
</dbReference>
<reference evidence="5" key="4">
    <citation type="submission" date="2011-02" db="EMBL/GenBank/DDBJ databases">
        <authorList>
            <consortium name="TAIR"/>
            <person name="Swarbreck D."/>
            <person name="Lamesch P."/>
            <person name="Wilks C."/>
            <person name="Huala E."/>
        </authorList>
    </citation>
    <scope>NUCLEOTIDE SEQUENCE</scope>
</reference>
<dbReference type="Araport" id="AT5G52770"/>
<evidence type="ECO:0000313" key="7">
    <source>
        <dbReference type="Proteomes" id="UP000006548"/>
    </source>
</evidence>
<dbReference type="SMR" id="Q9LTE0"/>
<keyword evidence="7" id="KW-1185">Reference proteome</keyword>
<dbReference type="EMBL" id="AB025606">
    <property type="protein sequence ID" value="BAA98095.1"/>
    <property type="molecule type" value="Genomic_DNA"/>
</dbReference>
<evidence type="ECO:0000256" key="1">
    <source>
        <dbReference type="ARBA" id="ARBA00022723"/>
    </source>
</evidence>
<dbReference type="TAIR" id="AT5G52770"/>
<sequence>MSESCVAIGYPRGENQNESFVTVAGFTGVTSITIDDKTGKLTVVGDIDVPIIVMKLRKLCKTEIISVDAVKPPEKKPEPEKPAPPKPSEKIASPVPMNLAERVQSCLCLFF</sequence>
<evidence type="ECO:0000313" key="3">
    <source>
        <dbReference type="Araport" id="AT5G52770"/>
    </source>
</evidence>
<dbReference type="PaxDb" id="3702-AT5G52770.1"/>
<dbReference type="GeneID" id="835354"/>
<dbReference type="GO" id="GO:0046872">
    <property type="term" value="F:metal ion binding"/>
    <property type="evidence" value="ECO:0007669"/>
    <property type="project" value="UniProtKB-KW"/>
</dbReference>
<reference evidence="6" key="1">
    <citation type="submission" date="1999-04" db="EMBL/GenBank/DDBJ databases">
        <title>Structural analysis of Arabidopsis thaliana chromosome 5. XI.</title>
        <authorList>
            <person name="Kaneko T."/>
            <person name="Katoh T."/>
            <person name="Asamizu E."/>
            <person name="Sato S."/>
            <person name="Nakamura Y."/>
            <person name="Kotani H."/>
            <person name="Tabata S."/>
        </authorList>
    </citation>
    <scope>NUCLEOTIDE SEQUENCE</scope>
</reference>